<dbReference type="EMBL" id="FNDU01000020">
    <property type="protein sequence ID" value="SDJ05133.1"/>
    <property type="molecule type" value="Genomic_DNA"/>
</dbReference>
<evidence type="ECO:0000313" key="2">
    <source>
        <dbReference type="EMBL" id="SDJ05133.1"/>
    </source>
</evidence>
<protein>
    <submittedName>
        <fullName evidence="2">ABC-2 type transport system permease protein</fullName>
    </submittedName>
</protein>
<keyword evidence="1" id="KW-0812">Transmembrane</keyword>
<keyword evidence="3" id="KW-1185">Reference proteome</keyword>
<sequence>MNISKFNRKKFILPSIGFYKEHREVTKYSFIFWAVVRKEFTDYLTSWRIIILLAIIALTCLGSLYTAVTAIQDAISQSEEAQSIAADSFLFLKLFTVSDGTLPPFTTFITFLGPLLGIALGFDAINSERNKGTLSRLMAQPIPRDYVLNAKFTSALLINVVLFFMLGLLVMGLGILIIGIPPTFEEFMRIILFLVISVAYVAFWLNVGILFSVQFRQPATSALAGIAIWIFFSVFYSMIISLIQKTMMPSAGSQQVQEAIAQYGFIQNLSRLSPSYLFNESTTILLTPSVRTLGPLSMEQRTGAIPSPLPLDQSLILIWPQLTSLIAITVVCFAISYVIFMKQEIRSK</sequence>
<feature type="transmembrane region" description="Helical" evidence="1">
    <location>
        <begin position="316"/>
        <end position="340"/>
    </location>
</feature>
<dbReference type="Proteomes" id="UP000199017">
    <property type="component" value="Unassembled WGS sequence"/>
</dbReference>
<feature type="transmembrane region" description="Helical" evidence="1">
    <location>
        <begin position="47"/>
        <end position="68"/>
    </location>
</feature>
<feature type="transmembrane region" description="Helical" evidence="1">
    <location>
        <begin position="146"/>
        <end position="178"/>
    </location>
</feature>
<keyword evidence="1" id="KW-1133">Transmembrane helix</keyword>
<evidence type="ECO:0000256" key="1">
    <source>
        <dbReference type="SAM" id="Phobius"/>
    </source>
</evidence>
<proteinExistence type="predicted"/>
<organism evidence="2 3">
    <name type="scientific">Alteribacillus bidgolensis</name>
    <dbReference type="NCBI Taxonomy" id="930129"/>
    <lineage>
        <taxon>Bacteria</taxon>
        <taxon>Bacillati</taxon>
        <taxon>Bacillota</taxon>
        <taxon>Bacilli</taxon>
        <taxon>Bacillales</taxon>
        <taxon>Bacillaceae</taxon>
        <taxon>Alteribacillus</taxon>
    </lineage>
</organism>
<reference evidence="2 3" key="1">
    <citation type="submission" date="2016-10" db="EMBL/GenBank/DDBJ databases">
        <authorList>
            <person name="de Groot N.N."/>
        </authorList>
    </citation>
    <scope>NUCLEOTIDE SEQUENCE [LARGE SCALE GENOMIC DNA]</scope>
    <source>
        <strain evidence="3">P4B,CCM 7963,CECT 7998,DSM 25260,IBRC-M 10614,KCTC 13821</strain>
    </source>
</reference>
<dbReference type="GO" id="GO:0140359">
    <property type="term" value="F:ABC-type transporter activity"/>
    <property type="evidence" value="ECO:0007669"/>
    <property type="project" value="InterPro"/>
</dbReference>
<gene>
    <name evidence="2" type="ORF">SAMN05216352_12038</name>
</gene>
<name>A0A1G8QKK9_9BACI</name>
<accession>A0A1G8QKK9</accession>
<dbReference type="STRING" id="930129.SAMN05216352_12038"/>
<feature type="transmembrane region" description="Helical" evidence="1">
    <location>
        <begin position="223"/>
        <end position="243"/>
    </location>
</feature>
<dbReference type="RefSeq" id="WP_245917823.1">
    <property type="nucleotide sequence ID" value="NZ_FNDU01000020.1"/>
</dbReference>
<feature type="transmembrane region" description="Helical" evidence="1">
    <location>
        <begin position="105"/>
        <end position="125"/>
    </location>
</feature>
<dbReference type="Pfam" id="PF12679">
    <property type="entry name" value="ABC2_membrane_2"/>
    <property type="match status" value="1"/>
</dbReference>
<dbReference type="PANTHER" id="PTHR43471:SF14">
    <property type="entry name" value="ABC-2 TYPE TRANSPORT SYSTEM PERMEASE PROTEIN"/>
    <property type="match status" value="1"/>
</dbReference>
<dbReference type="AlphaFoldDB" id="A0A1G8QKK9"/>
<dbReference type="PANTHER" id="PTHR43471">
    <property type="entry name" value="ABC TRANSPORTER PERMEASE"/>
    <property type="match status" value="1"/>
</dbReference>
<dbReference type="GO" id="GO:0005886">
    <property type="term" value="C:plasma membrane"/>
    <property type="evidence" value="ECO:0007669"/>
    <property type="project" value="UniProtKB-SubCell"/>
</dbReference>
<evidence type="ECO:0000313" key="3">
    <source>
        <dbReference type="Proteomes" id="UP000199017"/>
    </source>
</evidence>
<feature type="transmembrane region" description="Helical" evidence="1">
    <location>
        <begin position="190"/>
        <end position="211"/>
    </location>
</feature>
<keyword evidence="1" id="KW-0472">Membrane</keyword>